<proteinExistence type="predicted"/>
<name>X1AW33_9ZZZZ</name>
<protein>
    <submittedName>
        <fullName evidence="1">Uncharacterized protein</fullName>
    </submittedName>
</protein>
<gene>
    <name evidence="1" type="ORF">S01H4_34419</name>
</gene>
<organism evidence="1">
    <name type="scientific">marine sediment metagenome</name>
    <dbReference type="NCBI Taxonomy" id="412755"/>
    <lineage>
        <taxon>unclassified sequences</taxon>
        <taxon>metagenomes</taxon>
        <taxon>ecological metagenomes</taxon>
    </lineage>
</organism>
<reference evidence="1" key="1">
    <citation type="journal article" date="2014" name="Front. Microbiol.">
        <title>High frequency of phylogenetically diverse reductive dehalogenase-homologous genes in deep subseafloor sedimentary metagenomes.</title>
        <authorList>
            <person name="Kawai M."/>
            <person name="Futagami T."/>
            <person name="Toyoda A."/>
            <person name="Takaki Y."/>
            <person name="Nishi S."/>
            <person name="Hori S."/>
            <person name="Arai W."/>
            <person name="Tsubouchi T."/>
            <person name="Morono Y."/>
            <person name="Uchiyama I."/>
            <person name="Ito T."/>
            <person name="Fujiyama A."/>
            <person name="Inagaki F."/>
            <person name="Takami H."/>
        </authorList>
    </citation>
    <scope>NUCLEOTIDE SEQUENCE</scope>
    <source>
        <strain evidence="1">Expedition CK06-06</strain>
    </source>
</reference>
<evidence type="ECO:0000313" key="1">
    <source>
        <dbReference type="EMBL" id="GAG87319.1"/>
    </source>
</evidence>
<dbReference type="EMBL" id="BART01018210">
    <property type="protein sequence ID" value="GAG87319.1"/>
    <property type="molecule type" value="Genomic_DNA"/>
</dbReference>
<feature type="non-terminal residue" evidence="1">
    <location>
        <position position="1"/>
    </location>
</feature>
<comment type="caution">
    <text evidence="1">The sequence shown here is derived from an EMBL/GenBank/DDBJ whole genome shotgun (WGS) entry which is preliminary data.</text>
</comment>
<dbReference type="AlphaFoldDB" id="X1AW33"/>
<accession>X1AW33</accession>
<sequence>LSLLPDKKDFQLEDSHILTNPEAYLEIKIFKHIAQPYNAMVENIEQIKDGILSADDKLIPISERIYRMSEAKQHVIKEKFDMMVRASIGHDIFYNNNRKYSHYNS</sequence>